<dbReference type="AlphaFoldDB" id="A0A3S0JFX3"/>
<dbReference type="EMBL" id="RXMA01000021">
    <property type="protein sequence ID" value="RTR17072.1"/>
    <property type="molecule type" value="Genomic_DNA"/>
</dbReference>
<name>A0A3S0JFX3_9PROT</name>
<comment type="caution">
    <text evidence="7">The sequence shown here is derived from an EMBL/GenBank/DDBJ whole genome shotgun (WGS) entry which is preliminary data.</text>
</comment>
<keyword evidence="1" id="KW-0479">Metal-binding</keyword>
<dbReference type="Gene3D" id="3.60.21.10">
    <property type="match status" value="1"/>
</dbReference>
<dbReference type="InterPro" id="IPR050884">
    <property type="entry name" value="CNP_phosphodiesterase-III"/>
</dbReference>
<evidence type="ECO:0000256" key="2">
    <source>
        <dbReference type="ARBA" id="ARBA00022801"/>
    </source>
</evidence>
<proteinExistence type="inferred from homology"/>
<dbReference type="Pfam" id="PF00149">
    <property type="entry name" value="Metallophos"/>
    <property type="match status" value="1"/>
</dbReference>
<evidence type="ECO:0000313" key="7">
    <source>
        <dbReference type="EMBL" id="RTR17072.1"/>
    </source>
</evidence>
<dbReference type="GO" id="GO:0016787">
    <property type="term" value="F:hydrolase activity"/>
    <property type="evidence" value="ECO:0007669"/>
    <property type="project" value="UniProtKB-KW"/>
</dbReference>
<organism evidence="7 8">
    <name type="scientific">Azospirillum griseum</name>
    <dbReference type="NCBI Taxonomy" id="2496639"/>
    <lineage>
        <taxon>Bacteria</taxon>
        <taxon>Pseudomonadati</taxon>
        <taxon>Pseudomonadota</taxon>
        <taxon>Alphaproteobacteria</taxon>
        <taxon>Rhodospirillales</taxon>
        <taxon>Azospirillaceae</taxon>
        <taxon>Azospirillum</taxon>
    </lineage>
</organism>
<feature type="domain" description="Novel STAND NTPase 5" evidence="6">
    <location>
        <begin position="392"/>
        <end position="533"/>
    </location>
</feature>
<dbReference type="InterPro" id="IPR057574">
    <property type="entry name" value="nSTAND_NTPase5_dom"/>
</dbReference>
<evidence type="ECO:0000259" key="6">
    <source>
        <dbReference type="Pfam" id="PF25199"/>
    </source>
</evidence>
<dbReference type="SUPFAM" id="SSF56300">
    <property type="entry name" value="Metallo-dependent phosphatases"/>
    <property type="match status" value="1"/>
</dbReference>
<feature type="domain" description="Calcineurin-like phosphoesterase" evidence="5">
    <location>
        <begin position="20"/>
        <end position="269"/>
    </location>
</feature>
<protein>
    <submittedName>
        <fullName evidence="7">Metallophosphoesterase</fullName>
    </submittedName>
</protein>
<dbReference type="InterPro" id="IPR004843">
    <property type="entry name" value="Calcineurin-like_PHP"/>
</dbReference>
<dbReference type="InterPro" id="IPR029052">
    <property type="entry name" value="Metallo-depent_PP-like"/>
</dbReference>
<dbReference type="RefSeq" id="WP_126618433.1">
    <property type="nucleotide sequence ID" value="NZ_JBHUCY010000019.1"/>
</dbReference>
<dbReference type="OrthoDB" id="7301107at2"/>
<keyword evidence="3" id="KW-0408">Iron</keyword>
<gene>
    <name evidence="7" type="ORF">EJ903_19095</name>
</gene>
<dbReference type="GO" id="GO:0046872">
    <property type="term" value="F:metal ion binding"/>
    <property type="evidence" value="ECO:0007669"/>
    <property type="project" value="UniProtKB-KW"/>
</dbReference>
<dbReference type="PANTHER" id="PTHR42988">
    <property type="entry name" value="PHOSPHOHYDROLASE"/>
    <property type="match status" value="1"/>
</dbReference>
<evidence type="ECO:0000259" key="5">
    <source>
        <dbReference type="Pfam" id="PF00149"/>
    </source>
</evidence>
<reference evidence="7 8" key="1">
    <citation type="submission" date="2018-12" db="EMBL/GenBank/DDBJ databases">
        <authorList>
            <person name="Yang Y."/>
        </authorList>
    </citation>
    <scope>NUCLEOTIDE SEQUENCE [LARGE SCALE GENOMIC DNA]</scope>
    <source>
        <strain evidence="7 8">L-25-5w-1</strain>
    </source>
</reference>
<comment type="similarity">
    <text evidence="4">Belongs to the cyclic nucleotide phosphodiesterase class-III family.</text>
</comment>
<dbReference type="Proteomes" id="UP000277007">
    <property type="component" value="Unassembled WGS sequence"/>
</dbReference>
<keyword evidence="2" id="KW-0378">Hydrolase</keyword>
<dbReference type="Pfam" id="PF25199">
    <property type="entry name" value="nSTAND_NTPase5"/>
    <property type="match status" value="1"/>
</dbReference>
<keyword evidence="8" id="KW-1185">Reference proteome</keyword>
<sequence>MDSLSTDGSILTDVFQDSIHILHVSDFHLTNPEDPEQTAAIQTLIAAVKQDTVTGLDAVMVTGDIATGGAADAYLRFKSLVVDALIQAQPDRPPAFFIVPGNHDHDFSQYPAGYTFPLNAFQKYIDNSPPNSTRDTLSLPLLNFQNCLPSPGWDSTTQPKSPPSSGDHWLKAEGSFSRLLQLPGGRLTLAVVGLNTNWLLDPKGSAASLRRLNPGVSLLRGQLAAAKGADHRLVLGHHPLSWFAPDVEQQVKAILREHKAIYLHGHQHAGDGQFDIRRNGVCVTLQARAAHFGSRNTGPTVARDALGGYTLLTFRATGDTFRVRPRIVLSSGVRLDDQAFPEDPLEGPDFFEFPLPNTQAFQAWLDPLGDSWVLEEDNATPVSVNAQRLRCYLTGTAPDLAVALRLPGAPNPLAAEAVRQLEPSNACGQHAPVTAWIETPYGEGRSTAILQATAELRGTGKWAVYRHRSGQPLRKFPFARALRENANRQILLVIEQASRHAHEVSGLLDDARALAEVDRISFLLGSNPLERDALRASGTAPSLFSDPPDWQHGCSLHLGSWLIGAQGIGLTSVEAGRMKRAFADDPRMSGNASWLGGLLALDEATDGRWSVHKNRGRAFVDAVQSTLSNHPVLADALALVAALHARVGTAPSNRGEPFLERRVLAQALFGAPDTARLEREVLSVLQSEIQRKPRQDSEVFVLRHWRIAQLYRQHLKARWTKSEETLLDAALALQASGETVPFWDDWIDLAAELNRLPDLDRVTDWAQRPNSSAVIFADHCRWQNDLRPLGLRALTNALSSAPDRPDHRAAFAMFARLTVWSTVSRTDLSAVDLSHAALAALAALRNDGTPDQTIKREVYEIAFDALDKLAQGSYLTTPASELNALRCDRIDRVGGASINPARTFAKLANQFSGRSLSAPLAGLGDPGRWRFPDPFRVG</sequence>
<evidence type="ECO:0000256" key="1">
    <source>
        <dbReference type="ARBA" id="ARBA00022723"/>
    </source>
</evidence>
<evidence type="ECO:0000256" key="3">
    <source>
        <dbReference type="ARBA" id="ARBA00023004"/>
    </source>
</evidence>
<evidence type="ECO:0000313" key="8">
    <source>
        <dbReference type="Proteomes" id="UP000277007"/>
    </source>
</evidence>
<dbReference type="PANTHER" id="PTHR42988:SF2">
    <property type="entry name" value="CYCLIC NUCLEOTIDE PHOSPHODIESTERASE CBUA0032-RELATED"/>
    <property type="match status" value="1"/>
</dbReference>
<accession>A0A3S0JFX3</accession>
<evidence type="ECO:0000256" key="4">
    <source>
        <dbReference type="ARBA" id="ARBA00025742"/>
    </source>
</evidence>